<comment type="caution">
    <text evidence="12">The sequence shown here is derived from an EMBL/GenBank/DDBJ whole genome shotgun (WGS) entry which is preliminary data.</text>
</comment>
<dbReference type="InterPro" id="IPR000700">
    <property type="entry name" value="PAS-assoc_C"/>
</dbReference>
<dbReference type="CDD" id="cd00156">
    <property type="entry name" value="REC"/>
    <property type="match status" value="1"/>
</dbReference>
<evidence type="ECO:0000259" key="11">
    <source>
        <dbReference type="PROSITE" id="PS50113"/>
    </source>
</evidence>
<dbReference type="InterPro" id="IPR001789">
    <property type="entry name" value="Sig_transdc_resp-reg_receiver"/>
</dbReference>
<dbReference type="Gene3D" id="1.10.287.130">
    <property type="match status" value="1"/>
</dbReference>
<dbReference type="PROSITE" id="PS50110">
    <property type="entry name" value="RESPONSE_REGULATORY"/>
    <property type="match status" value="2"/>
</dbReference>
<dbReference type="Pfam" id="PF13426">
    <property type="entry name" value="PAS_9"/>
    <property type="match status" value="1"/>
</dbReference>
<feature type="domain" description="Response regulatory" evidence="9">
    <location>
        <begin position="11"/>
        <end position="127"/>
    </location>
</feature>
<feature type="domain" description="Histidine kinase" evidence="8">
    <location>
        <begin position="277"/>
        <end position="499"/>
    </location>
</feature>
<dbReference type="InterPro" id="IPR004358">
    <property type="entry name" value="Sig_transdc_His_kin-like_C"/>
</dbReference>
<dbReference type="Gene3D" id="3.30.450.20">
    <property type="entry name" value="PAS domain"/>
    <property type="match status" value="1"/>
</dbReference>
<evidence type="ECO:0000256" key="1">
    <source>
        <dbReference type="ARBA" id="ARBA00022553"/>
    </source>
</evidence>
<keyword evidence="1" id="KW-0597">Phosphoprotein</keyword>
<evidence type="ECO:0000256" key="6">
    <source>
        <dbReference type="ARBA" id="ARBA00023012"/>
    </source>
</evidence>
<dbReference type="InterPro" id="IPR036097">
    <property type="entry name" value="HisK_dim/P_sf"/>
</dbReference>
<evidence type="ECO:0000313" key="12">
    <source>
        <dbReference type="EMBL" id="OIR05304.1"/>
    </source>
</evidence>
<evidence type="ECO:0000256" key="5">
    <source>
        <dbReference type="ARBA" id="ARBA00022840"/>
    </source>
</evidence>
<keyword evidence="5" id="KW-0067">ATP-binding</keyword>
<reference evidence="12" key="1">
    <citation type="submission" date="2016-10" db="EMBL/GenBank/DDBJ databases">
        <title>Sequence of Gallionella enrichment culture.</title>
        <authorList>
            <person name="Poehlein A."/>
            <person name="Muehling M."/>
            <person name="Daniel R."/>
        </authorList>
    </citation>
    <scope>NUCLEOTIDE SEQUENCE</scope>
</reference>
<name>A0A1J5SMR7_9ZZZZ</name>
<keyword evidence="3" id="KW-0547">Nucleotide-binding</keyword>
<dbReference type="InterPro" id="IPR003594">
    <property type="entry name" value="HATPase_dom"/>
</dbReference>
<feature type="domain" description="PAS" evidence="10">
    <location>
        <begin position="141"/>
        <end position="187"/>
    </location>
</feature>
<dbReference type="SMART" id="SM00388">
    <property type="entry name" value="HisKA"/>
    <property type="match status" value="1"/>
</dbReference>
<feature type="domain" description="PAC" evidence="11">
    <location>
        <begin position="212"/>
        <end position="264"/>
    </location>
</feature>
<feature type="domain" description="Response regulatory" evidence="9">
    <location>
        <begin position="520"/>
        <end position="635"/>
    </location>
</feature>
<sequence>MTSVPLIPDIHVLHLEDNLADAELIHALLRDEWPSCTIHTVQNRQDYLRALDSGSFDVILSDFSLPQFDGLSALALARGRSISAPFIFLSGTIGEENAVRALQNGATDYVLKDRPARLISAVRRALDAVEELRRRRSAELKLREQAELLDKIRDAIVVCDIGRRITYWNQGAERIFGCSSADATGRNAEDLFGHAALSAIESARPESPDAEWHKEVEIRTRNGQSRILECRVSVIRDEQSAPKSHLIICADVTEPRQLERQFYRSQRMESLGTLAGGIAHDLNNVLTPILMSIPLVGDLTQDPELLRIMGILDNSARRGATLIRQILAYARGAEGERTEVQLRLVVREVVALLGETLPKSIVVSTHLAPDLPAITADFTQISQVLMNLCVNSRDAMPNGGRITLTADTVTIDKASADAIPGTQPGRYVRLVVDDTGTGIAPEIIDRIFDPFFTTKGAGRGTGLGLSTALGIVRSHGGFLQVQSTPGKGTRFSLHFPASASPSPADPERPDPASARGSGETILVIDDDLNIREVIRAFLESAGYRILLAADGTEGLATFLRNRGRIRCVITDLMMPGLQGDQVAASLRAVEPGLPIILVSGVLGFRPPSATLAHGTTFLTKPMTGADLTRAVAAALTRR</sequence>
<evidence type="ECO:0000256" key="2">
    <source>
        <dbReference type="ARBA" id="ARBA00022679"/>
    </source>
</evidence>
<dbReference type="CDD" id="cd00130">
    <property type="entry name" value="PAS"/>
    <property type="match status" value="1"/>
</dbReference>
<dbReference type="SUPFAM" id="SSF52172">
    <property type="entry name" value="CheY-like"/>
    <property type="match status" value="2"/>
</dbReference>
<evidence type="ECO:0000259" key="10">
    <source>
        <dbReference type="PROSITE" id="PS50112"/>
    </source>
</evidence>
<evidence type="ECO:0000259" key="8">
    <source>
        <dbReference type="PROSITE" id="PS50109"/>
    </source>
</evidence>
<dbReference type="SUPFAM" id="SSF55874">
    <property type="entry name" value="ATPase domain of HSP90 chaperone/DNA topoisomerase II/histidine kinase"/>
    <property type="match status" value="1"/>
</dbReference>
<proteinExistence type="predicted"/>
<evidence type="ECO:0000259" key="9">
    <source>
        <dbReference type="PROSITE" id="PS50110"/>
    </source>
</evidence>
<dbReference type="InterPro" id="IPR035965">
    <property type="entry name" value="PAS-like_dom_sf"/>
</dbReference>
<dbReference type="PROSITE" id="PS50109">
    <property type="entry name" value="HIS_KIN"/>
    <property type="match status" value="1"/>
</dbReference>
<keyword evidence="4" id="KW-0418">Kinase</keyword>
<dbReference type="PANTHER" id="PTHR43065:SF46">
    <property type="entry name" value="C4-DICARBOXYLATE TRANSPORT SENSOR PROTEIN DCTB"/>
    <property type="match status" value="1"/>
</dbReference>
<dbReference type="Gene3D" id="3.30.565.10">
    <property type="entry name" value="Histidine kinase-like ATPase, C-terminal domain"/>
    <property type="match status" value="1"/>
</dbReference>
<protein>
    <submittedName>
        <fullName evidence="12">Blue-light-activated protein</fullName>
    </submittedName>
</protein>
<dbReference type="GO" id="GO:0005524">
    <property type="term" value="F:ATP binding"/>
    <property type="evidence" value="ECO:0007669"/>
    <property type="project" value="UniProtKB-KW"/>
</dbReference>
<accession>A0A1J5SMR7</accession>
<dbReference type="Pfam" id="PF00072">
    <property type="entry name" value="Response_reg"/>
    <property type="match status" value="2"/>
</dbReference>
<dbReference type="InterPro" id="IPR005467">
    <property type="entry name" value="His_kinase_dom"/>
</dbReference>
<dbReference type="AlphaFoldDB" id="A0A1J5SMR7"/>
<dbReference type="SUPFAM" id="SSF55785">
    <property type="entry name" value="PYP-like sensor domain (PAS domain)"/>
    <property type="match status" value="1"/>
</dbReference>
<dbReference type="InterPro" id="IPR011006">
    <property type="entry name" value="CheY-like_superfamily"/>
</dbReference>
<dbReference type="SUPFAM" id="SSF47384">
    <property type="entry name" value="Homodimeric domain of signal transducing histidine kinase"/>
    <property type="match status" value="1"/>
</dbReference>
<dbReference type="PANTHER" id="PTHR43065">
    <property type="entry name" value="SENSOR HISTIDINE KINASE"/>
    <property type="match status" value="1"/>
</dbReference>
<dbReference type="Pfam" id="PF02518">
    <property type="entry name" value="HATPase_c"/>
    <property type="match status" value="1"/>
</dbReference>
<gene>
    <name evidence="12" type="ORF">GALL_126160</name>
</gene>
<dbReference type="PRINTS" id="PR00344">
    <property type="entry name" value="BCTRLSENSOR"/>
</dbReference>
<dbReference type="CDD" id="cd00082">
    <property type="entry name" value="HisKA"/>
    <property type="match status" value="1"/>
</dbReference>
<evidence type="ECO:0000256" key="7">
    <source>
        <dbReference type="SAM" id="MobiDB-lite"/>
    </source>
</evidence>
<dbReference type="NCBIfam" id="TIGR00229">
    <property type="entry name" value="sensory_box"/>
    <property type="match status" value="1"/>
</dbReference>
<dbReference type="InterPro" id="IPR000014">
    <property type="entry name" value="PAS"/>
</dbReference>
<dbReference type="SMART" id="SM00091">
    <property type="entry name" value="PAS"/>
    <property type="match status" value="1"/>
</dbReference>
<feature type="region of interest" description="Disordered" evidence="7">
    <location>
        <begin position="492"/>
        <end position="516"/>
    </location>
</feature>
<dbReference type="EMBL" id="MLJW01000051">
    <property type="protein sequence ID" value="OIR05304.1"/>
    <property type="molecule type" value="Genomic_DNA"/>
</dbReference>
<keyword evidence="6" id="KW-0902">Two-component regulatory system</keyword>
<organism evidence="12">
    <name type="scientific">mine drainage metagenome</name>
    <dbReference type="NCBI Taxonomy" id="410659"/>
    <lineage>
        <taxon>unclassified sequences</taxon>
        <taxon>metagenomes</taxon>
        <taxon>ecological metagenomes</taxon>
    </lineage>
</organism>
<evidence type="ECO:0000256" key="4">
    <source>
        <dbReference type="ARBA" id="ARBA00022777"/>
    </source>
</evidence>
<dbReference type="PROSITE" id="PS50113">
    <property type="entry name" value="PAC"/>
    <property type="match status" value="1"/>
</dbReference>
<dbReference type="GO" id="GO:0000155">
    <property type="term" value="F:phosphorelay sensor kinase activity"/>
    <property type="evidence" value="ECO:0007669"/>
    <property type="project" value="InterPro"/>
</dbReference>
<evidence type="ECO:0000256" key="3">
    <source>
        <dbReference type="ARBA" id="ARBA00022741"/>
    </source>
</evidence>
<dbReference type="PROSITE" id="PS50112">
    <property type="entry name" value="PAS"/>
    <property type="match status" value="1"/>
</dbReference>
<dbReference type="InterPro" id="IPR003661">
    <property type="entry name" value="HisK_dim/P_dom"/>
</dbReference>
<keyword evidence="2" id="KW-0808">Transferase</keyword>
<dbReference type="SMART" id="SM00387">
    <property type="entry name" value="HATPase_c"/>
    <property type="match status" value="1"/>
</dbReference>
<dbReference type="Gene3D" id="3.40.50.2300">
    <property type="match status" value="2"/>
</dbReference>
<dbReference type="InterPro" id="IPR036890">
    <property type="entry name" value="HATPase_C_sf"/>
</dbReference>
<dbReference type="SMART" id="SM00448">
    <property type="entry name" value="REC"/>
    <property type="match status" value="2"/>
</dbReference>